<evidence type="ECO:0000256" key="2">
    <source>
        <dbReference type="SAM" id="MobiDB-lite"/>
    </source>
</evidence>
<keyword evidence="4" id="KW-0548">Nucleotidyltransferase</keyword>
<reference evidence="4" key="1">
    <citation type="journal article" date="2022" name="Int. J. Mol. Sci.">
        <title>Draft Genome of Tanacetum Coccineum: Genomic Comparison of Closely Related Tanacetum-Family Plants.</title>
        <authorList>
            <person name="Yamashiro T."/>
            <person name="Shiraishi A."/>
            <person name="Nakayama K."/>
            <person name="Satake H."/>
        </authorList>
    </citation>
    <scope>NUCLEOTIDE SEQUENCE</scope>
</reference>
<feature type="compositionally biased region" description="Acidic residues" evidence="2">
    <location>
        <begin position="595"/>
        <end position="614"/>
    </location>
</feature>
<comment type="similarity">
    <text evidence="1">Belongs to the NADH:flavin oxidoreductase/NADH oxidase family.</text>
</comment>
<dbReference type="Pfam" id="PF00724">
    <property type="entry name" value="Oxidored_FMN"/>
    <property type="match status" value="1"/>
</dbReference>
<dbReference type="GO" id="GO:0003964">
    <property type="term" value="F:RNA-directed DNA polymerase activity"/>
    <property type="evidence" value="ECO:0007669"/>
    <property type="project" value="UniProtKB-KW"/>
</dbReference>
<evidence type="ECO:0000313" key="4">
    <source>
        <dbReference type="EMBL" id="GJT41273.1"/>
    </source>
</evidence>
<evidence type="ECO:0000313" key="5">
    <source>
        <dbReference type="Proteomes" id="UP001151760"/>
    </source>
</evidence>
<organism evidence="4 5">
    <name type="scientific">Tanacetum coccineum</name>
    <dbReference type="NCBI Taxonomy" id="301880"/>
    <lineage>
        <taxon>Eukaryota</taxon>
        <taxon>Viridiplantae</taxon>
        <taxon>Streptophyta</taxon>
        <taxon>Embryophyta</taxon>
        <taxon>Tracheophyta</taxon>
        <taxon>Spermatophyta</taxon>
        <taxon>Magnoliopsida</taxon>
        <taxon>eudicotyledons</taxon>
        <taxon>Gunneridae</taxon>
        <taxon>Pentapetalae</taxon>
        <taxon>asterids</taxon>
        <taxon>campanulids</taxon>
        <taxon>Asterales</taxon>
        <taxon>Asteraceae</taxon>
        <taxon>Asteroideae</taxon>
        <taxon>Anthemideae</taxon>
        <taxon>Anthemidinae</taxon>
        <taxon>Tanacetum</taxon>
    </lineage>
</organism>
<comment type="caution">
    <text evidence="4">The sequence shown here is derived from an EMBL/GenBank/DDBJ whole genome shotgun (WGS) entry which is preliminary data.</text>
</comment>
<dbReference type="Proteomes" id="UP001151760">
    <property type="component" value="Unassembled WGS sequence"/>
</dbReference>
<dbReference type="InterPro" id="IPR013785">
    <property type="entry name" value="Aldolase_TIM"/>
</dbReference>
<evidence type="ECO:0000256" key="1">
    <source>
        <dbReference type="ARBA" id="ARBA00005979"/>
    </source>
</evidence>
<keyword evidence="5" id="KW-1185">Reference proteome</keyword>
<name>A0ABQ5DQW6_9ASTR</name>
<dbReference type="Pfam" id="PF02992">
    <property type="entry name" value="Transposase_21"/>
    <property type="match status" value="1"/>
</dbReference>
<feature type="domain" description="NADH:flavin oxidoreductase/NADH oxidase N-terminal" evidence="3">
    <location>
        <begin position="670"/>
        <end position="703"/>
    </location>
</feature>
<dbReference type="SUPFAM" id="SSF51395">
    <property type="entry name" value="FMN-linked oxidoreductases"/>
    <property type="match status" value="1"/>
</dbReference>
<dbReference type="PANTHER" id="PTHR10775">
    <property type="entry name" value="OS08G0208400 PROTEIN"/>
    <property type="match status" value="1"/>
</dbReference>
<sequence length="785" mass="87797">MSPVNVARDLSAEPTTAEKFFQNVFPTAKGYKLPPSYYAIKKTFKTIGLGYESIHACVNDCFLFWGDANKDVHFCPVCNTSRWKDSNTPGKKVPKKVLRYFPIIPRLQRLYKSSHTANEMTWHATGKCTEPGVETIDVATGLKFNMRAMVLWTINDFPARSSLSGWSGQDGFESNFKHKVTDNDTNITGQKSHDCHIMMQRLLPYGLQQYLPPDVAKPLIELCLFFKQICSQTLMVDDMLKAQSKKDTPDVIHVDNSSDLALSTSLNDLEIAALHIDGQSIDVDAPPDIIDVVDEDDDIIDEEDPIPHDLADSDDEDLVNLDIDDGVNVVYSNVSGCCTVMAVPVAYDDRPPSHQIPTGCGGCLGNRGKGTRKPNLGGRRAGRQHTRQETRNLGLKAITDKSGPVPIRFEFGDRDTLMPLGEHAAHWANYLGRTFGRCSCTTLSWRQVPPEAEGGGHARWGHCDGQIGFRMIPRSTRAQAAPNKQNRQKMESSATREYPSLIHTFFLTHTVNGVFLNPEDKALYGFATTGHSIPPPPPCTHSSDVVKLKKREKVLTRQVNMFMKLFRSDDKFSQMLTQLESQPEIGGGSGSGGPGDDEQGHDEDDGEDGEDEDDRLQPNGQAPISPTDKAIMTPNPYGDENWSPPRRLRTDEIPGIINDHRQAASMEADGVNDRTDQYGGSLENRCRFALEIVKAVADEIGPEKGQLKDLYLHVMEPRWSNWRRRWEQAIAAEMQIWLQYGGTFLANPDLPRRFELGADLNEYNRDTFYTQDPVVGYTDYPFLKE</sequence>
<dbReference type="InterPro" id="IPR004242">
    <property type="entry name" value="Transposase_21"/>
</dbReference>
<accession>A0ABQ5DQW6</accession>
<dbReference type="InterPro" id="IPR001155">
    <property type="entry name" value="OxRdtase_FMN_N"/>
</dbReference>
<dbReference type="PANTHER" id="PTHR10775:SF185">
    <property type="entry name" value="OS08G0208400 PROTEIN"/>
    <property type="match status" value="1"/>
</dbReference>
<keyword evidence="4" id="KW-0808">Transferase</keyword>
<dbReference type="EMBL" id="BQNB010015548">
    <property type="protein sequence ID" value="GJT41273.1"/>
    <property type="molecule type" value="Genomic_DNA"/>
</dbReference>
<reference evidence="4" key="2">
    <citation type="submission" date="2022-01" db="EMBL/GenBank/DDBJ databases">
        <authorList>
            <person name="Yamashiro T."/>
            <person name="Shiraishi A."/>
            <person name="Satake H."/>
            <person name="Nakayama K."/>
        </authorList>
    </citation>
    <scope>NUCLEOTIDE SEQUENCE</scope>
</reference>
<feature type="region of interest" description="Disordered" evidence="2">
    <location>
        <begin position="581"/>
        <end position="647"/>
    </location>
</feature>
<feature type="region of interest" description="Disordered" evidence="2">
    <location>
        <begin position="363"/>
        <end position="389"/>
    </location>
</feature>
<evidence type="ECO:0000259" key="3">
    <source>
        <dbReference type="Pfam" id="PF00724"/>
    </source>
</evidence>
<dbReference type="Gene3D" id="3.20.20.70">
    <property type="entry name" value="Aldolase class I"/>
    <property type="match status" value="2"/>
</dbReference>
<protein>
    <submittedName>
        <fullName evidence="4">Reverse transcriptase domain-containing protein</fullName>
    </submittedName>
</protein>
<keyword evidence="4" id="KW-0695">RNA-directed DNA polymerase</keyword>
<gene>
    <name evidence="4" type="ORF">Tco_0941138</name>
</gene>
<proteinExistence type="inferred from homology"/>
<feature type="compositionally biased region" description="Gly residues" evidence="2">
    <location>
        <begin position="585"/>
        <end position="594"/>
    </location>
</feature>